<reference evidence="3" key="1">
    <citation type="submission" date="2016-11" db="EMBL/GenBank/DDBJ databases">
        <authorList>
            <person name="Varghese N."/>
            <person name="Submissions S."/>
        </authorList>
    </citation>
    <scope>NUCLEOTIDE SEQUENCE [LARGE SCALE GENOMIC DNA]</scope>
    <source>
        <strain evidence="3">DSM 44671</strain>
    </source>
</reference>
<proteinExistence type="predicted"/>
<feature type="transmembrane region" description="Helical" evidence="1">
    <location>
        <begin position="93"/>
        <end position="112"/>
    </location>
</feature>
<evidence type="ECO:0000313" key="2">
    <source>
        <dbReference type="EMBL" id="SFW11770.1"/>
    </source>
</evidence>
<evidence type="ECO:0000313" key="3">
    <source>
        <dbReference type="Proteomes" id="UP000182740"/>
    </source>
</evidence>
<name>A0A1K1LLM0_9PSEU</name>
<dbReference type="Proteomes" id="UP000182740">
    <property type="component" value="Unassembled WGS sequence"/>
</dbReference>
<dbReference type="STRING" id="546364.SAMN04489730_0056"/>
<dbReference type="RefSeq" id="WP_143168414.1">
    <property type="nucleotide sequence ID" value="NZ_FPJG01000001.1"/>
</dbReference>
<protein>
    <submittedName>
        <fullName evidence="2">Uncharacterized protein</fullName>
    </submittedName>
</protein>
<accession>A0A1K1LLM0</accession>
<organism evidence="2 3">
    <name type="scientific">Amycolatopsis australiensis</name>
    <dbReference type="NCBI Taxonomy" id="546364"/>
    <lineage>
        <taxon>Bacteria</taxon>
        <taxon>Bacillati</taxon>
        <taxon>Actinomycetota</taxon>
        <taxon>Actinomycetes</taxon>
        <taxon>Pseudonocardiales</taxon>
        <taxon>Pseudonocardiaceae</taxon>
        <taxon>Amycolatopsis</taxon>
    </lineage>
</organism>
<keyword evidence="3" id="KW-1185">Reference proteome</keyword>
<sequence length="136" mass="14517">MAWVVLLFTVALWFILKKKTNALKKWYVVSLLFAIFSVSLAQTIVGGWLVAGLRKLIGLTHLPVGALAGALVLLALIVLVADIWKDRKADRLAQVAILLLPILFVLAAGPIAPTGRNLTDSFANISANGLAFLTGA</sequence>
<feature type="transmembrane region" description="Helical" evidence="1">
    <location>
        <begin position="62"/>
        <end position="81"/>
    </location>
</feature>
<evidence type="ECO:0000256" key="1">
    <source>
        <dbReference type="SAM" id="Phobius"/>
    </source>
</evidence>
<dbReference type="AlphaFoldDB" id="A0A1K1LLM0"/>
<feature type="transmembrane region" description="Helical" evidence="1">
    <location>
        <begin position="27"/>
        <end position="50"/>
    </location>
</feature>
<gene>
    <name evidence="2" type="ORF">SAMN04489730_0056</name>
</gene>
<keyword evidence="1" id="KW-0812">Transmembrane</keyword>
<keyword evidence="1" id="KW-1133">Transmembrane helix</keyword>
<dbReference type="EMBL" id="FPJG01000001">
    <property type="protein sequence ID" value="SFW11770.1"/>
    <property type="molecule type" value="Genomic_DNA"/>
</dbReference>
<keyword evidence="1" id="KW-0472">Membrane</keyword>